<reference evidence="1 2" key="1">
    <citation type="submission" date="2014-07" db="EMBL/GenBank/DDBJ databases">
        <title>Draft Genome Sequence of Gephyronic Acid Producer, Cystobacter violaceus Strain Cb vi76.</title>
        <authorList>
            <person name="Stevens D.C."/>
            <person name="Young J."/>
            <person name="Carmichael R."/>
            <person name="Tan J."/>
            <person name="Taylor R.E."/>
        </authorList>
    </citation>
    <scope>NUCLEOTIDE SEQUENCE [LARGE SCALE GENOMIC DNA]</scope>
    <source>
        <strain evidence="1 2">Cb vi76</strain>
    </source>
</reference>
<accession>A0A084SK93</accession>
<protein>
    <submittedName>
        <fullName evidence="1">Uncharacterized protein</fullName>
    </submittedName>
</protein>
<evidence type="ECO:0000313" key="2">
    <source>
        <dbReference type="Proteomes" id="UP000028547"/>
    </source>
</evidence>
<dbReference type="EMBL" id="JPMI01000275">
    <property type="protein sequence ID" value="KFA88878.1"/>
    <property type="molecule type" value="Genomic_DNA"/>
</dbReference>
<comment type="caution">
    <text evidence="1">The sequence shown here is derived from an EMBL/GenBank/DDBJ whole genome shotgun (WGS) entry which is preliminary data.</text>
</comment>
<name>A0A084SK93_9BACT</name>
<evidence type="ECO:0000313" key="1">
    <source>
        <dbReference type="EMBL" id="KFA88878.1"/>
    </source>
</evidence>
<dbReference type="Proteomes" id="UP000028547">
    <property type="component" value="Unassembled WGS sequence"/>
</dbReference>
<dbReference type="AlphaFoldDB" id="A0A084SK93"/>
<organism evidence="1 2">
    <name type="scientific">Archangium violaceum Cb vi76</name>
    <dbReference type="NCBI Taxonomy" id="1406225"/>
    <lineage>
        <taxon>Bacteria</taxon>
        <taxon>Pseudomonadati</taxon>
        <taxon>Myxococcota</taxon>
        <taxon>Myxococcia</taxon>
        <taxon>Myxococcales</taxon>
        <taxon>Cystobacterineae</taxon>
        <taxon>Archangiaceae</taxon>
        <taxon>Archangium</taxon>
    </lineage>
</organism>
<proteinExistence type="predicted"/>
<sequence length="1218" mass="132752">MLSVKAHMREKALSPSLEDWKEGVLSLRVMDPGTLVVEAGDEVIAAGEFLWGEGTRLRVEPRRGYPPAPLPRLVSPEPGREEVEVAVPEGVGAGGVLTLTYDWGRQDMPALERTWRLPPMEDMPPEWLEDEQVETEQEGTPEDEGDSALAFLSPQQVPLSVQVDPERPELLWVSAYASREELASRFFGDASAVGAFDFEPRPAPPNAEGEPRQCVRVRQPSSLRPELLAQVRGALDERLKTDNTWSRAWLSAQSVDRPGAEALVERGLRWSQRSEIPDGSGQSYFDSYLQTLAPWRDAKPRGLLGDSLAQDWHFLGEASEPLRKAIALRSERWKTSYTVTDGSPVLSPGDVVGRFYFPDGSSIQVQLQELLTSESSLERAELRVRNLPHRGSCVIIPGEDERWRGYRVYFRLSAGAPEPLAHPEGDFYWYYPGTLFIRPGDWRPGLGAGTGGLVALRRELLETALATATPHEPQPLLALDHDVLSLLTPEERLGVFNTVLTGPALTSDRREDAVHLLTRMLLSTLDGDFPPLERKLTSSGALEKLLGGNSPDNKVLLGQAFTQKALASFPLTLDLLESLPGFHLGREGETTHLLNVASGRVSTVLVAPEAWEARQGVRLGAEPALPGEAVGLARRMALYFQPVRQEFQARYFSSVDELPRSRALHPLEWVRVEVHGPQPRTRLMTAMELALLASTPDASLAWSAVSRIGELHMVYGAVSALAKPPLLTTGAANAAQGSTLIAARGAAVRLFAGRMSLVAVLAGVDTYRDELSRTPEGRAFLAVHDLAMVALAGRDIHKLATSGIGRELVHRGRLALSAAGARASSGMRESVESVHALVKTLERMLAEGKAVATPDGLRFSLPGGAEAFTQAFFAIRGEIAAARALGGIRSAGLTAQEAEKTLEALKLLAAESQQLARAYGAVALRAAALPADKAQAYLAAVDSLRASVRSEATPALAELLRHSGARSLKDPLAFLKEAEWLVSHPELDAEAVVALARKACRSKVDLSWLRSTSLTLEALNAMGRNKMTPWKDFQRAAAEPGNLKLQRWVREQLRGLATEMLTEDNARKLFPGFQLTGRQVKMGGGHIIDEVLTAMMGPKLQHGVEVKGWSENRWRTALDAWLAGRRGAQLNKQQGTLVKQLQRLLDQLADAAKAPRGKPFLVSTDKLSGPTKFKLLDFLQDNAPGTMLIQVKEVEILNKTKQLRAALNLPENLSGGAP</sequence>
<gene>
    <name evidence="1" type="ORF">Q664_38905</name>
</gene>